<name>A0A164XGF3_DAUCS</name>
<accession>A0A164XGF3</accession>
<protein>
    <submittedName>
        <fullName evidence="1">Uncharacterized protein</fullName>
    </submittedName>
</protein>
<reference evidence="1" key="1">
    <citation type="journal article" date="2016" name="Nat. Genet.">
        <title>A high-quality carrot genome assembly provides new insights into carotenoid accumulation and asterid genome evolution.</title>
        <authorList>
            <person name="Iorizzo M."/>
            <person name="Ellison S."/>
            <person name="Senalik D."/>
            <person name="Zeng P."/>
            <person name="Satapoomin P."/>
            <person name="Huang J."/>
            <person name="Bowman M."/>
            <person name="Iovene M."/>
            <person name="Sanseverino W."/>
            <person name="Cavagnaro P."/>
            <person name="Yildiz M."/>
            <person name="Macko-Podgorni A."/>
            <person name="Moranska E."/>
            <person name="Grzebelus E."/>
            <person name="Grzebelus D."/>
            <person name="Ashrafi H."/>
            <person name="Zheng Z."/>
            <person name="Cheng S."/>
            <person name="Spooner D."/>
            <person name="Van Deynze A."/>
            <person name="Simon P."/>
        </authorList>
    </citation>
    <scope>NUCLEOTIDE SEQUENCE [LARGE SCALE GENOMIC DNA]</scope>
    <source>
        <tissue evidence="1">Leaf</tissue>
    </source>
</reference>
<dbReference type="Gramene" id="KZM93146">
    <property type="protein sequence ID" value="KZM93146"/>
    <property type="gene ID" value="DCAR_016391"/>
</dbReference>
<dbReference type="STRING" id="79200.A0A164XGF3"/>
<evidence type="ECO:0000313" key="1">
    <source>
        <dbReference type="EMBL" id="KZM93146.1"/>
    </source>
</evidence>
<gene>
    <name evidence="1" type="ORF">DCAR_016391</name>
</gene>
<sequence>MWNSMNPQNETLITPPTYNFDINYENQIQINEPQSQQWEETARAWLCTLPEGKIISSEEIEAWIESNQACLPDYIVSMPRSELHQHLAAIYSTITRSPQENDVNQGDHSQARFQRTDQWKPVYTWLETLEDTEVVKSNDIADWLSANPDVRDDLCSRHSRYHLMHYIKKCHVKLLKRKERKKGLAITKKANTGIMSKSEGKKLPGPLPCMLLI</sequence>
<dbReference type="AlphaFoldDB" id="A0A164XGF3"/>
<comment type="caution">
    <text evidence="1">The sequence shown here is derived from an EMBL/GenBank/DDBJ whole genome shotgun (WGS) entry which is preliminary data.</text>
</comment>
<proteinExistence type="predicted"/>
<organism evidence="1">
    <name type="scientific">Daucus carota subsp. sativus</name>
    <name type="common">Carrot</name>
    <dbReference type="NCBI Taxonomy" id="79200"/>
    <lineage>
        <taxon>Eukaryota</taxon>
        <taxon>Viridiplantae</taxon>
        <taxon>Streptophyta</taxon>
        <taxon>Embryophyta</taxon>
        <taxon>Tracheophyta</taxon>
        <taxon>Spermatophyta</taxon>
        <taxon>Magnoliopsida</taxon>
        <taxon>eudicotyledons</taxon>
        <taxon>Gunneridae</taxon>
        <taxon>Pentapetalae</taxon>
        <taxon>asterids</taxon>
        <taxon>campanulids</taxon>
        <taxon>Apiales</taxon>
        <taxon>Apiaceae</taxon>
        <taxon>Apioideae</taxon>
        <taxon>Scandiceae</taxon>
        <taxon>Daucinae</taxon>
        <taxon>Daucus</taxon>
        <taxon>Daucus sect. Daucus</taxon>
    </lineage>
</organism>
<dbReference type="EMBL" id="LNRQ01000005">
    <property type="protein sequence ID" value="KZM93146.1"/>
    <property type="molecule type" value="Genomic_DNA"/>
</dbReference>